<feature type="domain" description="DUF4325" evidence="1">
    <location>
        <begin position="20"/>
        <end position="66"/>
    </location>
</feature>
<dbReference type="Pfam" id="PF14213">
    <property type="entry name" value="DUF4325"/>
    <property type="match status" value="1"/>
</dbReference>
<reference evidence="3" key="1">
    <citation type="submission" date="2017-02" db="EMBL/GenBank/DDBJ databases">
        <title>Comparative genomics and description of representatives of a novel lineage of planctomycetes thriving in anoxic sediments.</title>
        <authorList>
            <person name="Spring S."/>
            <person name="Bunk B."/>
            <person name="Sproer C."/>
            <person name="Klenk H.-P."/>
        </authorList>
    </citation>
    <scope>NUCLEOTIDE SEQUENCE [LARGE SCALE GENOMIC DNA]</scope>
    <source>
        <strain evidence="3">L21-RPul-D3</strain>
    </source>
</reference>
<dbReference type="RefSeq" id="WP_077538765.1">
    <property type="nucleotide sequence ID" value="NZ_CP019633.1"/>
</dbReference>
<evidence type="ECO:0000313" key="2">
    <source>
        <dbReference type="EMBL" id="AQQ08460.1"/>
    </source>
</evidence>
<protein>
    <recommendedName>
        <fullName evidence="1">DUF4325 domain-containing protein</fullName>
    </recommendedName>
</protein>
<sequence>MPKEIKIAEFIGSLCVSSDNGQKLFSKLKSLLEENNKIILNFEGVEILISLFLNVAIGQLYGQFSKK</sequence>
<dbReference type="EMBL" id="CP019633">
    <property type="protein sequence ID" value="AQQ08460.1"/>
    <property type="molecule type" value="Genomic_DNA"/>
</dbReference>
<dbReference type="OrthoDB" id="512307at2"/>
<dbReference type="AlphaFoldDB" id="A0A1Q2HM70"/>
<accession>A0A1Q2HM70</accession>
<evidence type="ECO:0000313" key="3">
    <source>
        <dbReference type="Proteomes" id="UP000188273"/>
    </source>
</evidence>
<proteinExistence type="predicted"/>
<organism evidence="2 3">
    <name type="scientific">Sedimentisphaera cyanobacteriorum</name>
    <dbReference type="NCBI Taxonomy" id="1940790"/>
    <lineage>
        <taxon>Bacteria</taxon>
        <taxon>Pseudomonadati</taxon>
        <taxon>Planctomycetota</taxon>
        <taxon>Phycisphaerae</taxon>
        <taxon>Sedimentisphaerales</taxon>
        <taxon>Sedimentisphaeraceae</taxon>
        <taxon>Sedimentisphaera</taxon>
    </lineage>
</organism>
<dbReference type="KEGG" id="pbu:L21SP3_00237"/>
<name>A0A1Q2HM70_9BACT</name>
<keyword evidence="3" id="KW-1185">Reference proteome</keyword>
<evidence type="ECO:0000259" key="1">
    <source>
        <dbReference type="Pfam" id="PF14213"/>
    </source>
</evidence>
<dbReference type="InterPro" id="IPR025474">
    <property type="entry name" value="DUF4325"/>
</dbReference>
<gene>
    <name evidence="2" type="ORF">L21SP3_00237</name>
</gene>
<dbReference type="Proteomes" id="UP000188273">
    <property type="component" value="Chromosome"/>
</dbReference>